<evidence type="ECO:0000313" key="6">
    <source>
        <dbReference type="EMBL" id="GGM68883.1"/>
    </source>
</evidence>
<feature type="domain" description="HTH tetR-type" evidence="5">
    <location>
        <begin position="2"/>
        <end position="62"/>
    </location>
</feature>
<dbReference type="PANTHER" id="PTHR47506">
    <property type="entry name" value="TRANSCRIPTIONAL REGULATORY PROTEIN"/>
    <property type="match status" value="1"/>
</dbReference>
<dbReference type="PANTHER" id="PTHR47506:SF1">
    <property type="entry name" value="HTH-TYPE TRANSCRIPTIONAL REGULATOR YJDC"/>
    <property type="match status" value="1"/>
</dbReference>
<evidence type="ECO:0000256" key="2">
    <source>
        <dbReference type="ARBA" id="ARBA00023125"/>
    </source>
</evidence>
<dbReference type="AlphaFoldDB" id="A0A917UBG7"/>
<dbReference type="InterPro" id="IPR001647">
    <property type="entry name" value="HTH_TetR"/>
</dbReference>
<dbReference type="Gene3D" id="1.10.357.10">
    <property type="entry name" value="Tetracycline Repressor, domain 2"/>
    <property type="match status" value="1"/>
</dbReference>
<keyword evidence="3" id="KW-0804">Transcription</keyword>
<comment type="caution">
    <text evidence="6">The sequence shown here is derived from an EMBL/GenBank/DDBJ whole genome shotgun (WGS) entry which is preliminary data.</text>
</comment>
<evidence type="ECO:0000256" key="3">
    <source>
        <dbReference type="ARBA" id="ARBA00023163"/>
    </source>
</evidence>
<sequence length="195" mass="21273">MTSPRERLLSTAAELFYSEGIGAVGVEKLCQTAGVSKRTMYQLFETKADLVAEALRTHGPRTVEGYFPPDDAGLTPRERILHVFERLEEDSGRAGFHGCPFVNTSVELHDPGHRASTVALHFKRLLESYFERLARQLHAPDPEVLAAQLTAVFDGCSVRAVMRAEPLGGLAVRTAGALLDAAITSEVIDTMPSPR</sequence>
<dbReference type="SUPFAM" id="SSF46689">
    <property type="entry name" value="Homeodomain-like"/>
    <property type="match status" value="1"/>
</dbReference>
<reference evidence="6" key="1">
    <citation type="journal article" date="2014" name="Int. J. Syst. Evol. Microbiol.">
        <title>Complete genome sequence of Corynebacterium casei LMG S-19264T (=DSM 44701T), isolated from a smear-ripened cheese.</title>
        <authorList>
            <consortium name="US DOE Joint Genome Institute (JGI-PGF)"/>
            <person name="Walter F."/>
            <person name="Albersmeier A."/>
            <person name="Kalinowski J."/>
            <person name="Ruckert C."/>
        </authorList>
    </citation>
    <scope>NUCLEOTIDE SEQUENCE</scope>
    <source>
        <strain evidence="6">JCM 19831</strain>
    </source>
</reference>
<protein>
    <submittedName>
        <fullName evidence="6">TetR family transcriptional regulator</fullName>
    </submittedName>
</protein>
<evidence type="ECO:0000256" key="4">
    <source>
        <dbReference type="PROSITE-ProRule" id="PRU00335"/>
    </source>
</evidence>
<evidence type="ECO:0000259" key="5">
    <source>
        <dbReference type="PROSITE" id="PS50977"/>
    </source>
</evidence>
<proteinExistence type="predicted"/>
<reference evidence="6" key="2">
    <citation type="submission" date="2020-09" db="EMBL/GenBank/DDBJ databases">
        <authorList>
            <person name="Sun Q."/>
            <person name="Ohkuma M."/>
        </authorList>
    </citation>
    <scope>NUCLEOTIDE SEQUENCE</scope>
    <source>
        <strain evidence="6">JCM 19831</strain>
    </source>
</reference>
<dbReference type="InterPro" id="IPR036271">
    <property type="entry name" value="Tet_transcr_reg_TetR-rel_C_sf"/>
</dbReference>
<evidence type="ECO:0000313" key="7">
    <source>
        <dbReference type="Proteomes" id="UP000642070"/>
    </source>
</evidence>
<evidence type="ECO:0000256" key="1">
    <source>
        <dbReference type="ARBA" id="ARBA00023015"/>
    </source>
</evidence>
<dbReference type="InterPro" id="IPR009057">
    <property type="entry name" value="Homeodomain-like_sf"/>
</dbReference>
<dbReference type="Pfam" id="PF00440">
    <property type="entry name" value="TetR_N"/>
    <property type="match status" value="1"/>
</dbReference>
<gene>
    <name evidence="6" type="ORF">GCM10007977_083250</name>
</gene>
<feature type="DNA-binding region" description="H-T-H motif" evidence="4">
    <location>
        <begin position="25"/>
        <end position="44"/>
    </location>
</feature>
<dbReference type="RefSeq" id="WP_190255580.1">
    <property type="nucleotide sequence ID" value="NZ_BMPI01000058.1"/>
</dbReference>
<dbReference type="PRINTS" id="PR00455">
    <property type="entry name" value="HTHTETR"/>
</dbReference>
<keyword evidence="7" id="KW-1185">Reference proteome</keyword>
<accession>A0A917UBG7</accession>
<dbReference type="PROSITE" id="PS50977">
    <property type="entry name" value="HTH_TETR_2"/>
    <property type="match status" value="1"/>
</dbReference>
<name>A0A917UBG7_9ACTN</name>
<keyword evidence="1" id="KW-0805">Transcription regulation</keyword>
<dbReference type="EMBL" id="BMPI01000058">
    <property type="protein sequence ID" value="GGM68883.1"/>
    <property type="molecule type" value="Genomic_DNA"/>
</dbReference>
<dbReference type="SUPFAM" id="SSF48498">
    <property type="entry name" value="Tetracyclin repressor-like, C-terminal domain"/>
    <property type="match status" value="1"/>
</dbReference>
<keyword evidence="2 4" id="KW-0238">DNA-binding</keyword>
<dbReference type="GO" id="GO:0003677">
    <property type="term" value="F:DNA binding"/>
    <property type="evidence" value="ECO:0007669"/>
    <property type="project" value="UniProtKB-UniRule"/>
</dbReference>
<dbReference type="Proteomes" id="UP000642070">
    <property type="component" value="Unassembled WGS sequence"/>
</dbReference>
<organism evidence="6 7">
    <name type="scientific">Dactylosporangium sucinum</name>
    <dbReference type="NCBI Taxonomy" id="1424081"/>
    <lineage>
        <taxon>Bacteria</taxon>
        <taxon>Bacillati</taxon>
        <taxon>Actinomycetota</taxon>
        <taxon>Actinomycetes</taxon>
        <taxon>Micromonosporales</taxon>
        <taxon>Micromonosporaceae</taxon>
        <taxon>Dactylosporangium</taxon>
    </lineage>
</organism>